<proteinExistence type="predicted"/>
<feature type="region of interest" description="Disordered" evidence="1">
    <location>
        <begin position="1"/>
        <end position="22"/>
    </location>
</feature>
<dbReference type="GeneID" id="28732554"/>
<feature type="domain" description="N,N-dimethylformamidase beta subunit-like C-terminal" evidence="2">
    <location>
        <begin position="301"/>
        <end position="745"/>
    </location>
</feature>
<feature type="compositionally biased region" description="Polar residues" evidence="1">
    <location>
        <begin position="7"/>
        <end position="18"/>
    </location>
</feature>
<dbReference type="OrthoDB" id="5287072at2759"/>
<name>A0A0N1NYD6_9EURO</name>
<dbReference type="RefSeq" id="XP_017996775.1">
    <property type="nucleotide sequence ID" value="XM_018140673.1"/>
</dbReference>
<evidence type="ECO:0000256" key="1">
    <source>
        <dbReference type="SAM" id="MobiDB-lite"/>
    </source>
</evidence>
<evidence type="ECO:0000259" key="2">
    <source>
        <dbReference type="Pfam" id="PF20254"/>
    </source>
</evidence>
<accession>A0A0N1NYD6</accession>
<organism evidence="3 4">
    <name type="scientific">Cyphellophora attinorum</name>
    <dbReference type="NCBI Taxonomy" id="1664694"/>
    <lineage>
        <taxon>Eukaryota</taxon>
        <taxon>Fungi</taxon>
        <taxon>Dikarya</taxon>
        <taxon>Ascomycota</taxon>
        <taxon>Pezizomycotina</taxon>
        <taxon>Eurotiomycetes</taxon>
        <taxon>Chaetothyriomycetidae</taxon>
        <taxon>Chaetothyriales</taxon>
        <taxon>Cyphellophoraceae</taxon>
        <taxon>Cyphellophora</taxon>
    </lineage>
</organism>
<evidence type="ECO:0000313" key="3">
    <source>
        <dbReference type="EMBL" id="KPI36812.1"/>
    </source>
</evidence>
<dbReference type="EMBL" id="LFJN01000028">
    <property type="protein sequence ID" value="KPI36812.1"/>
    <property type="molecule type" value="Genomic_DNA"/>
</dbReference>
<evidence type="ECO:0000313" key="4">
    <source>
        <dbReference type="Proteomes" id="UP000038010"/>
    </source>
</evidence>
<keyword evidence="4" id="KW-1185">Reference proteome</keyword>
<feature type="region of interest" description="Disordered" evidence="1">
    <location>
        <begin position="68"/>
        <end position="87"/>
    </location>
</feature>
<comment type="caution">
    <text evidence="3">The sequence shown here is derived from an EMBL/GenBank/DDBJ whole genome shotgun (WGS) entry which is preliminary data.</text>
</comment>
<dbReference type="SUPFAM" id="SSF49899">
    <property type="entry name" value="Concanavalin A-like lectins/glucanases"/>
    <property type="match status" value="1"/>
</dbReference>
<reference evidence="3 4" key="1">
    <citation type="submission" date="2015-06" db="EMBL/GenBank/DDBJ databases">
        <title>Draft genome of the ant-associated black yeast Phialophora attae CBS 131958.</title>
        <authorList>
            <person name="Moreno L.F."/>
            <person name="Stielow B.J."/>
            <person name="de Hoog S."/>
            <person name="Vicente V.A."/>
            <person name="Weiss V.A."/>
            <person name="de Vries M."/>
            <person name="Cruz L.M."/>
            <person name="Souza E.M."/>
        </authorList>
    </citation>
    <scope>NUCLEOTIDE SEQUENCE [LARGE SCALE GENOMIC DNA]</scope>
    <source>
        <strain evidence="3 4">CBS 131958</strain>
    </source>
</reference>
<dbReference type="VEuPathDB" id="FungiDB:AB675_11797"/>
<dbReference type="STRING" id="1664694.A0A0N1NYD6"/>
<dbReference type="Pfam" id="PF20254">
    <property type="entry name" value="DMFA2_C"/>
    <property type="match status" value="1"/>
</dbReference>
<gene>
    <name evidence="3" type="ORF">AB675_11797</name>
</gene>
<dbReference type="InterPro" id="IPR013320">
    <property type="entry name" value="ConA-like_dom_sf"/>
</dbReference>
<dbReference type="InterPro" id="IPR046540">
    <property type="entry name" value="DMFA2_C"/>
</dbReference>
<dbReference type="Proteomes" id="UP000038010">
    <property type="component" value="Unassembled WGS sequence"/>
</dbReference>
<protein>
    <submittedName>
        <fullName evidence="3">N,N-dimethylformamidase beta subunit</fullName>
    </submittedName>
</protein>
<dbReference type="AlphaFoldDB" id="A0A0N1NYD6"/>
<sequence length="767" mass="84004">MPASDLAQGSNGHTNVTNGDREPEIIGYAEPWIVAPGDTVDIKVSCTEPEYEHQTFRLIQGVTLEHAPSKQEEQVTEIPPGRRDGRYQTARPGSYVMVPEWGAPWATTKVIQVSFWVQPWLNKCGHKQALVSNLNQNTYTGFAVVIDKEGLLNVRLGTGKQISTLSTGITLQQKVWTELQVRLEGQRVQVDALPVGFRNEPLLPAATFSHTIEADGQLVMNPGPLLIAATPTHNSYAGQQGSQQDATDFFNGRIGGFAIRAGALHADTLLVKYDFSLNMSDDVAADISGHGHNGILINAPTRAVTGHDWDGSEPDWTRAKTGYGAIHFHEDDMDDAKWATDFSITIPPNARSGAYALKVETTNGRDSDYITFFVTRPQAPHRTSEDRSKQVCFIFSTLTYLAYANERLYDTTRPNTATIGPSFDINKALKSPEFYKMQRRLDLGLSCYDRHIDGSGVCYSSYKRPILNVRPGYIMWGFSRPREFSADLMMLGYLEHLNIPYEILTDHDLHHHGVSAISGFNTVITGSHPEYPSFASMAAYDAFARQGGNLMYLGGNGFYWLSALGGPTNAHRFEVRRGDVGVRPYTLPGGERVNSLDGRQGGLWRSRGKSCNTLFGVGFCGEGTGPGVPYRRTKASRSPEFAWMFEGITDDIIGVHGFGGGASGDEIDRYDVENGSPASATVLATSTGHSDEFGIAIEDLGFPAIKTLGTQTDLIRSDVVYYVGRGGGGVFSVGSINWFCSLGWDGYQTEVARLTGNVVRGFLEGKR</sequence>